<dbReference type="EMBL" id="AP018365">
    <property type="protein sequence ID" value="BBB01095.1"/>
    <property type="molecule type" value="Genomic_DNA"/>
</dbReference>
<keyword evidence="1" id="KW-0812">Transmembrane</keyword>
<sequence length="123" mass="13985">MVRVEVQYPVQPQPVHLPERQWQWHRLYDWFTWYHLASAVVALAPYHGHSLAGWWADQIRDCRATESVLAGWCLGSIVLGATIGLARWRSRWWTTPLCAIAGFGLLAQSSPFDIVTLVTGVTK</sequence>
<name>A0A7U3VRS0_9ACTN</name>
<dbReference type="KEGG" id="arev:RVR_8348"/>
<reference evidence="2 3" key="1">
    <citation type="journal article" date="2010" name="J. Bacteriol.">
        <title>Biochemical characterization of a novel indole prenyltransferase from Streptomyces sp. SN-593.</title>
        <authorList>
            <person name="Takahashi S."/>
            <person name="Takagi H."/>
            <person name="Toyoda A."/>
            <person name="Uramoto M."/>
            <person name="Nogawa T."/>
            <person name="Ueki M."/>
            <person name="Sakaki Y."/>
            <person name="Osada H."/>
        </authorList>
    </citation>
    <scope>NUCLEOTIDE SEQUENCE [LARGE SCALE GENOMIC DNA]</scope>
    <source>
        <strain evidence="2 3">SN-593</strain>
    </source>
</reference>
<reference evidence="2 3" key="3">
    <citation type="journal article" date="2011" name="Nat. Chem. Biol.">
        <title>Reveromycin A biosynthesis uses RevG and RevJ for stereospecific spiroacetal formation.</title>
        <authorList>
            <person name="Takahashi S."/>
            <person name="Toyoda A."/>
            <person name="Sekiyama Y."/>
            <person name="Takagi H."/>
            <person name="Nogawa T."/>
            <person name="Uramoto M."/>
            <person name="Suzuki R."/>
            <person name="Koshino H."/>
            <person name="Kumano T."/>
            <person name="Panthee S."/>
            <person name="Dairi T."/>
            <person name="Ishikawa J."/>
            <person name="Ikeda H."/>
            <person name="Sakaki Y."/>
            <person name="Osada H."/>
        </authorList>
    </citation>
    <scope>NUCLEOTIDE SEQUENCE [LARGE SCALE GENOMIC DNA]</scope>
    <source>
        <strain evidence="2 3">SN-593</strain>
    </source>
</reference>
<dbReference type="RefSeq" id="WP_202237045.1">
    <property type="nucleotide sequence ID" value="NZ_AP018365.1"/>
</dbReference>
<accession>A0A7U3VRS0</accession>
<reference evidence="2 3" key="4">
    <citation type="journal article" date="2020" name="Sci. Rep.">
        <title>beta-carboline chemical signals induce reveromycin production through a LuxR family regulator in Streptomyces sp. SN-593.</title>
        <authorList>
            <person name="Panthee S."/>
            <person name="Kito N."/>
            <person name="Hayashi T."/>
            <person name="Shimizu T."/>
            <person name="Ishikawa J."/>
            <person name="Hamamoto H."/>
            <person name="Osada H."/>
            <person name="Takahashi S."/>
        </authorList>
    </citation>
    <scope>NUCLEOTIDE SEQUENCE [LARGE SCALE GENOMIC DNA]</scope>
    <source>
        <strain evidence="2 3">SN-593</strain>
    </source>
</reference>
<proteinExistence type="predicted"/>
<evidence type="ECO:0000313" key="2">
    <source>
        <dbReference type="EMBL" id="BBB01095.1"/>
    </source>
</evidence>
<feature type="transmembrane region" description="Helical" evidence="1">
    <location>
        <begin position="30"/>
        <end position="48"/>
    </location>
</feature>
<reference evidence="2 3" key="2">
    <citation type="journal article" date="2011" name="J. Antibiot.">
        <title>Furaquinocins I and J: novel polyketide isoprenoid hybrid compounds from Streptomyces reveromyceticus SN-593.</title>
        <authorList>
            <person name="Panthee S."/>
            <person name="Takahashi S."/>
            <person name="Takagi H."/>
            <person name="Nogawa T."/>
            <person name="Oowada E."/>
            <person name="Uramoto M."/>
            <person name="Osada H."/>
        </authorList>
    </citation>
    <scope>NUCLEOTIDE SEQUENCE [LARGE SCALE GENOMIC DNA]</scope>
    <source>
        <strain evidence="2 3">SN-593</strain>
    </source>
</reference>
<feature type="transmembrane region" description="Helical" evidence="1">
    <location>
        <begin position="68"/>
        <end position="86"/>
    </location>
</feature>
<dbReference type="Proteomes" id="UP000595703">
    <property type="component" value="Chromosome"/>
</dbReference>
<gene>
    <name evidence="2" type="ORF">RVR_8348</name>
</gene>
<organism evidence="2 3">
    <name type="scientific">Actinacidiphila reveromycinica</name>
    <dbReference type="NCBI Taxonomy" id="659352"/>
    <lineage>
        <taxon>Bacteria</taxon>
        <taxon>Bacillati</taxon>
        <taxon>Actinomycetota</taxon>
        <taxon>Actinomycetes</taxon>
        <taxon>Kitasatosporales</taxon>
        <taxon>Streptomycetaceae</taxon>
        <taxon>Actinacidiphila</taxon>
    </lineage>
</organism>
<keyword evidence="1" id="KW-0472">Membrane</keyword>
<evidence type="ECO:0000256" key="1">
    <source>
        <dbReference type="SAM" id="Phobius"/>
    </source>
</evidence>
<keyword evidence="3" id="KW-1185">Reference proteome</keyword>
<evidence type="ECO:0000313" key="3">
    <source>
        <dbReference type="Proteomes" id="UP000595703"/>
    </source>
</evidence>
<keyword evidence="1" id="KW-1133">Transmembrane helix</keyword>
<dbReference type="AlphaFoldDB" id="A0A7U3VRS0"/>
<protein>
    <submittedName>
        <fullName evidence="2">Uncharacterized protein</fullName>
    </submittedName>
</protein>